<feature type="non-terminal residue" evidence="1">
    <location>
        <position position="164"/>
    </location>
</feature>
<dbReference type="InterPro" id="IPR012444">
    <property type="entry name" value="DUF1647"/>
</dbReference>
<dbReference type="PANTHER" id="PTHR31389:SF4">
    <property type="entry name" value="LD39211P"/>
    <property type="match status" value="1"/>
</dbReference>
<organism evidence="1 2">
    <name type="scientific">Diversispora eburnea</name>
    <dbReference type="NCBI Taxonomy" id="1213867"/>
    <lineage>
        <taxon>Eukaryota</taxon>
        <taxon>Fungi</taxon>
        <taxon>Fungi incertae sedis</taxon>
        <taxon>Mucoromycota</taxon>
        <taxon>Glomeromycotina</taxon>
        <taxon>Glomeromycetes</taxon>
        <taxon>Diversisporales</taxon>
        <taxon>Diversisporaceae</taxon>
        <taxon>Diversispora</taxon>
    </lineage>
</organism>
<evidence type="ECO:0000313" key="1">
    <source>
        <dbReference type="EMBL" id="CAG8662997.1"/>
    </source>
</evidence>
<dbReference type="EMBL" id="CAJVPK010008775">
    <property type="protein sequence ID" value="CAG8662997.1"/>
    <property type="molecule type" value="Genomic_DNA"/>
</dbReference>
<proteinExistence type="predicted"/>
<dbReference type="Proteomes" id="UP000789706">
    <property type="component" value="Unassembled WGS sequence"/>
</dbReference>
<dbReference type="PANTHER" id="PTHR31389">
    <property type="entry name" value="LD39211P"/>
    <property type="match status" value="1"/>
</dbReference>
<accession>A0A9N9E3Y2</accession>
<reference evidence="1" key="1">
    <citation type="submission" date="2021-06" db="EMBL/GenBank/DDBJ databases">
        <authorList>
            <person name="Kallberg Y."/>
            <person name="Tangrot J."/>
            <person name="Rosling A."/>
        </authorList>
    </citation>
    <scope>NUCLEOTIDE SEQUENCE</scope>
    <source>
        <strain evidence="1">AZ414A</strain>
    </source>
</reference>
<comment type="caution">
    <text evidence="1">The sequence shown here is derived from an EMBL/GenBank/DDBJ whole genome shotgun (WGS) entry which is preliminary data.</text>
</comment>
<protein>
    <submittedName>
        <fullName evidence="1">475_t:CDS:1</fullName>
    </submittedName>
</protein>
<dbReference type="AlphaFoldDB" id="A0A9N9E3Y2"/>
<feature type="non-terminal residue" evidence="1">
    <location>
        <position position="1"/>
    </location>
</feature>
<dbReference type="Pfam" id="PF07801">
    <property type="entry name" value="DUF1647"/>
    <property type="match status" value="1"/>
</dbReference>
<evidence type="ECO:0000313" key="2">
    <source>
        <dbReference type="Proteomes" id="UP000789706"/>
    </source>
</evidence>
<sequence length="164" mass="19256">NIFYDTIPSDQLKTQNDSLETQNNSLATPNENIYDKNIWNFPPDAYYIEPFRRPFSPALKKYEMIMVTGASANHFHVLKSFLYRLRNVVRVRNFGLIVYDLGLTKKQRKAIQYLLKLDYLSEFRTFNYDIYPSFWDITKSRGEYGWKVGAIAEVAQEFSGKLLA</sequence>
<name>A0A9N9E3Y2_9GLOM</name>
<gene>
    <name evidence="1" type="ORF">DEBURN_LOCUS11822</name>
</gene>
<dbReference type="OrthoDB" id="5954868at2759"/>
<keyword evidence="2" id="KW-1185">Reference proteome</keyword>